<sequence length="248" mass="29374">MSFFKIFKGKGKKKPSQTQQAKKNQFYWRCDFCFKEIKEEKTRYHCMECSNFDLCTECFYTKSHEHPLYQDKLHDYSHQQKLLQESGSDISVIYDHMFEEYHPRPCFGKFNSNSTSLHFNTYCEAHYKIYLIAQLLIDRITEDVKLTLRANKPNFIAISSKNRLEWFLTDYACVILGISTIPIHHVTSAKKIAIMLEQTKPLLIVCSGKLIPIFEESRGLCNELIKKKRLEKEKNKNKKEKKKKAIFF</sequence>
<keyword evidence="3" id="KW-0862">Zinc</keyword>
<dbReference type="InterPro" id="IPR000433">
    <property type="entry name" value="Znf_ZZ"/>
</dbReference>
<gene>
    <name evidence="6" type="ORF">M0813_25432</name>
</gene>
<comment type="caution">
    <text evidence="6">The sequence shown here is derived from an EMBL/GenBank/DDBJ whole genome shotgun (WGS) entry which is preliminary data.</text>
</comment>
<dbReference type="Proteomes" id="UP001150062">
    <property type="component" value="Unassembled WGS sequence"/>
</dbReference>
<organism evidence="6 7">
    <name type="scientific">Anaeramoeba flamelloides</name>
    <dbReference type="NCBI Taxonomy" id="1746091"/>
    <lineage>
        <taxon>Eukaryota</taxon>
        <taxon>Metamonada</taxon>
        <taxon>Anaeramoebidae</taxon>
        <taxon>Anaeramoeba</taxon>
    </lineage>
</organism>
<evidence type="ECO:0000259" key="5">
    <source>
        <dbReference type="SMART" id="SM00291"/>
    </source>
</evidence>
<evidence type="ECO:0000256" key="3">
    <source>
        <dbReference type="ARBA" id="ARBA00022833"/>
    </source>
</evidence>
<dbReference type="SUPFAM" id="SSF56801">
    <property type="entry name" value="Acetyl-CoA synthetase-like"/>
    <property type="match status" value="1"/>
</dbReference>
<name>A0ABQ8Y3M6_9EUKA</name>
<keyword evidence="2" id="KW-0863">Zinc-finger</keyword>
<reference evidence="6" key="1">
    <citation type="submission" date="2022-08" db="EMBL/GenBank/DDBJ databases">
        <title>Novel sulfate-reducing endosymbionts in the free-living metamonad Anaeramoeba.</title>
        <authorList>
            <person name="Jerlstrom-Hultqvist J."/>
            <person name="Cepicka I."/>
            <person name="Gallot-Lavallee L."/>
            <person name="Salas-Leiva D."/>
            <person name="Curtis B.A."/>
            <person name="Zahonova K."/>
            <person name="Pipaliya S."/>
            <person name="Dacks J."/>
            <person name="Roger A.J."/>
        </authorList>
    </citation>
    <scope>NUCLEOTIDE SEQUENCE</scope>
    <source>
        <strain evidence="6">Schooner1</strain>
    </source>
</reference>
<dbReference type="Pfam" id="PF00569">
    <property type="entry name" value="ZZ"/>
    <property type="match status" value="1"/>
</dbReference>
<evidence type="ECO:0000313" key="7">
    <source>
        <dbReference type="Proteomes" id="UP001150062"/>
    </source>
</evidence>
<evidence type="ECO:0000256" key="4">
    <source>
        <dbReference type="SAM" id="MobiDB-lite"/>
    </source>
</evidence>
<dbReference type="Gene3D" id="3.30.60.90">
    <property type="match status" value="1"/>
</dbReference>
<evidence type="ECO:0000313" key="6">
    <source>
        <dbReference type="EMBL" id="KAJ6239220.1"/>
    </source>
</evidence>
<feature type="region of interest" description="Disordered" evidence="4">
    <location>
        <begin position="1"/>
        <end position="20"/>
    </location>
</feature>
<dbReference type="SMART" id="SM00291">
    <property type="entry name" value="ZnF_ZZ"/>
    <property type="match status" value="1"/>
</dbReference>
<dbReference type="SUPFAM" id="SSF57850">
    <property type="entry name" value="RING/U-box"/>
    <property type="match status" value="1"/>
</dbReference>
<keyword evidence="7" id="KW-1185">Reference proteome</keyword>
<keyword evidence="1" id="KW-0479">Metal-binding</keyword>
<proteinExistence type="predicted"/>
<dbReference type="InterPro" id="IPR043145">
    <property type="entry name" value="Znf_ZZ_sf"/>
</dbReference>
<protein>
    <submittedName>
        <fullName evidence="6">Fatty acid coa synthetase family</fullName>
    </submittedName>
</protein>
<evidence type="ECO:0000256" key="1">
    <source>
        <dbReference type="ARBA" id="ARBA00022723"/>
    </source>
</evidence>
<dbReference type="Gene3D" id="3.40.50.980">
    <property type="match status" value="1"/>
</dbReference>
<dbReference type="EMBL" id="JAOAOG010000229">
    <property type="protein sequence ID" value="KAJ6239220.1"/>
    <property type="molecule type" value="Genomic_DNA"/>
</dbReference>
<evidence type="ECO:0000256" key="2">
    <source>
        <dbReference type="ARBA" id="ARBA00022771"/>
    </source>
</evidence>
<feature type="domain" description="ZZ-type" evidence="5">
    <location>
        <begin position="24"/>
        <end position="68"/>
    </location>
</feature>
<accession>A0ABQ8Y3M6</accession>